<dbReference type="KEGG" id="hds:HSR122_0355"/>
<accession>A0A897NBI2</accession>
<dbReference type="PANTHER" id="PTHR43284:SF1">
    <property type="entry name" value="ASPARAGINE SYNTHETASE"/>
    <property type="match status" value="1"/>
</dbReference>
<evidence type="ECO:0000259" key="1">
    <source>
        <dbReference type="Pfam" id="PF00733"/>
    </source>
</evidence>
<dbReference type="SUPFAM" id="SSF52402">
    <property type="entry name" value="Adenine nucleotide alpha hydrolases-like"/>
    <property type="match status" value="1"/>
</dbReference>
<dbReference type="InterPro" id="IPR051786">
    <property type="entry name" value="ASN_synthetase/amidase"/>
</dbReference>
<feature type="domain" description="Asparagine synthetase" evidence="1">
    <location>
        <begin position="187"/>
        <end position="498"/>
    </location>
</feature>
<dbReference type="GO" id="GO:0006529">
    <property type="term" value="P:asparagine biosynthetic process"/>
    <property type="evidence" value="ECO:0007669"/>
    <property type="project" value="InterPro"/>
</dbReference>
<protein>
    <submittedName>
        <fullName evidence="2">Asparagine synthase (Glutamine-hydrolyzing)</fullName>
    </submittedName>
</protein>
<reference evidence="2 3" key="1">
    <citation type="submission" date="2020-11" db="EMBL/GenBank/DDBJ databases">
        <title>Carbohydrate-dependent, anaerobic sulfur respiration: A novel catabolism in halophilic archaea.</title>
        <authorList>
            <person name="Sorokin D.Y."/>
            <person name="Messina E."/>
            <person name="Smedile F."/>
            <person name="La Cono V."/>
            <person name="Hallsworth J.E."/>
            <person name="Yakimov M.M."/>
        </authorList>
    </citation>
    <scope>NUCLEOTIDE SEQUENCE [LARGE SCALE GENOMIC DNA]</scope>
    <source>
        <strain evidence="2 3">HSR12-2</strain>
    </source>
</reference>
<keyword evidence="3" id="KW-1185">Reference proteome</keyword>
<dbReference type="Gene3D" id="3.40.50.620">
    <property type="entry name" value="HUPs"/>
    <property type="match status" value="1"/>
</dbReference>
<dbReference type="EMBL" id="CP064788">
    <property type="protein sequence ID" value="QSG07766.1"/>
    <property type="molecule type" value="Genomic_DNA"/>
</dbReference>
<organism evidence="2 3">
    <name type="scientific">Halapricum desulfuricans</name>
    <dbReference type="NCBI Taxonomy" id="2841257"/>
    <lineage>
        <taxon>Archaea</taxon>
        <taxon>Methanobacteriati</taxon>
        <taxon>Methanobacteriota</taxon>
        <taxon>Stenosarchaea group</taxon>
        <taxon>Halobacteria</taxon>
        <taxon>Halobacteriales</taxon>
        <taxon>Haloarculaceae</taxon>
        <taxon>Halapricum</taxon>
    </lineage>
</organism>
<dbReference type="PANTHER" id="PTHR43284">
    <property type="entry name" value="ASPARAGINE SYNTHETASE (GLUTAMINE-HYDROLYZING)"/>
    <property type="match status" value="1"/>
</dbReference>
<sequence length="553" mass="62048">MLIANPTAVHLETESTHWTILGTRPGRIVDSIDDRTSFVDVVDRAQSLPGEYSLICFDSTGARKVKAYRGIASSFNVYYCRRPQDRAIVVGDHFKNVLSQLPVSHRTVPSSVPIDQLLFGTRPTDTYVEEVGRLGHGEVLEWTTTDVPETELVETISVDETINGAEAKHRLDRHFTDVIGDAKFNGSVATMLSGGVDSTLIHTYLDNDATVSAAFDSPEFEFEIEYARRASDLLGSAHEVVLSDEENFLDHVETTIDATGQPLLLPQATLMHLAVSRSPHQIYLNGGLADGLFGTGTAALAYLARYAGRAARLVPNLTWQLEALKKTSEQLRRPASDPTGCAMNFRIHSDQNLVADMFGQTAVEERKNRRLRYTERRVDADDRKGYAAHMHLGHAIEYFHDNILTIWRHAAHDSGKAIQTPFSGRKVFETALAISPADRYARFAVPSRDQPTRVVQHKYLLKELLNERLPAYDTKKRKGYSLLPMQRYLDDGPLSNAFDEYPMPEFVPEHYRGVIREGTDEVSWYALNYAVWRDRILLNEDLDIIETTTVVGA</sequence>
<dbReference type="InterPro" id="IPR001962">
    <property type="entry name" value="Asn_synthase"/>
</dbReference>
<gene>
    <name evidence="2" type="primary">asnB2</name>
    <name evidence="2" type="ORF">HSR122_0355</name>
</gene>
<dbReference type="AlphaFoldDB" id="A0A897NBI2"/>
<dbReference type="InterPro" id="IPR014729">
    <property type="entry name" value="Rossmann-like_a/b/a_fold"/>
</dbReference>
<dbReference type="GO" id="GO:0004066">
    <property type="term" value="F:asparagine synthase (glutamine-hydrolyzing) activity"/>
    <property type="evidence" value="ECO:0007669"/>
    <property type="project" value="InterPro"/>
</dbReference>
<proteinExistence type="predicted"/>
<dbReference type="Pfam" id="PF00733">
    <property type="entry name" value="Asn_synthase"/>
    <property type="match status" value="1"/>
</dbReference>
<evidence type="ECO:0000313" key="3">
    <source>
        <dbReference type="Proteomes" id="UP000662973"/>
    </source>
</evidence>
<name>A0A897NBI2_9EURY</name>
<evidence type="ECO:0000313" key="2">
    <source>
        <dbReference type="EMBL" id="QSG07766.1"/>
    </source>
</evidence>
<dbReference type="Proteomes" id="UP000662973">
    <property type="component" value="Chromosome"/>
</dbReference>